<organism evidence="1 2">
    <name type="scientific">Hibiscus sabdariffa</name>
    <name type="common">roselle</name>
    <dbReference type="NCBI Taxonomy" id="183260"/>
    <lineage>
        <taxon>Eukaryota</taxon>
        <taxon>Viridiplantae</taxon>
        <taxon>Streptophyta</taxon>
        <taxon>Embryophyta</taxon>
        <taxon>Tracheophyta</taxon>
        <taxon>Spermatophyta</taxon>
        <taxon>Magnoliopsida</taxon>
        <taxon>eudicotyledons</taxon>
        <taxon>Gunneridae</taxon>
        <taxon>Pentapetalae</taxon>
        <taxon>rosids</taxon>
        <taxon>malvids</taxon>
        <taxon>Malvales</taxon>
        <taxon>Malvaceae</taxon>
        <taxon>Malvoideae</taxon>
        <taxon>Hibiscus</taxon>
    </lineage>
</organism>
<gene>
    <name evidence="1" type="ORF">V6N12_043263</name>
</gene>
<protein>
    <recommendedName>
        <fullName evidence="3">RNase H type-1 domain-containing protein</fullName>
    </recommendedName>
</protein>
<reference evidence="1 2" key="1">
    <citation type="journal article" date="2024" name="G3 (Bethesda)">
        <title>Genome assembly of Hibiscus sabdariffa L. provides insights into metabolisms of medicinal natural products.</title>
        <authorList>
            <person name="Kim T."/>
        </authorList>
    </citation>
    <scope>NUCLEOTIDE SEQUENCE [LARGE SCALE GENOMIC DNA]</scope>
    <source>
        <strain evidence="1">TK-2024</strain>
        <tissue evidence="1">Old leaves</tissue>
    </source>
</reference>
<accession>A0ABR2DFI7</accession>
<keyword evidence="2" id="KW-1185">Reference proteome</keyword>
<evidence type="ECO:0000313" key="2">
    <source>
        <dbReference type="Proteomes" id="UP001472677"/>
    </source>
</evidence>
<dbReference type="EMBL" id="JBBPBM010000028">
    <property type="protein sequence ID" value="KAK8537084.1"/>
    <property type="molecule type" value="Genomic_DNA"/>
</dbReference>
<dbReference type="Proteomes" id="UP001472677">
    <property type="component" value="Unassembled WGS sequence"/>
</dbReference>
<sequence length="133" mass="15181">MLASLRRCSFLLTPELSFKEGILMKGNHMVEECSRATHTVERAPPRCGGLIRDVIGNWLIGFIKVFGVCYVVDVELRVSIGFFYAWNSHIRSVVVETDSLKALHFIQDDFLGLVLHIQKIVQLKLECFFSTYT</sequence>
<evidence type="ECO:0000313" key="1">
    <source>
        <dbReference type="EMBL" id="KAK8537084.1"/>
    </source>
</evidence>
<evidence type="ECO:0008006" key="3">
    <source>
        <dbReference type="Google" id="ProtNLM"/>
    </source>
</evidence>
<comment type="caution">
    <text evidence="1">The sequence shown here is derived from an EMBL/GenBank/DDBJ whole genome shotgun (WGS) entry which is preliminary data.</text>
</comment>
<proteinExistence type="predicted"/>
<name>A0ABR2DFI7_9ROSI</name>